<proteinExistence type="predicted"/>
<keyword evidence="2" id="KW-1185">Reference proteome</keyword>
<reference evidence="1" key="1">
    <citation type="submission" date="2022-02" db="EMBL/GenBank/DDBJ databases">
        <title>Plant Genome Project.</title>
        <authorList>
            <person name="Zhang R.-G."/>
        </authorList>
    </citation>
    <scope>NUCLEOTIDE SEQUENCE</scope>
    <source>
        <strain evidence="1">AT1</strain>
    </source>
</reference>
<sequence length="288" mass="32430">MGFLDYLPKLCSLTSTRRGKRKVMQTVEVKVKMDCVGCEKKVRNAVSSMRGVKSVEVNRKQSKVTVSGYVKPDKVLKRVRRTGKKAELWPYVPYNLVYYPYAHQAYDRKAPAGYVRNVAHPLPAPNSPADNLATIFRKGKVKMGYLDYLSKLCSATSTRKGKRKVMQTVEVKVKMDCEGCERRVKNSVSSMSGVKSVEVNRKQSKVTVSGYVKPDKVLKSVKSTGKKAEFWPYVPYNLVYYPYAPQSYDKKAPAGHVRNVAQPLRSPTVNDKLATMFSEDNTDACSIM</sequence>
<name>A0ACC0MEP7_RHOML</name>
<gene>
    <name evidence="1" type="ORF">RHMOL_Rhmol09G0143700</name>
</gene>
<protein>
    <submittedName>
        <fullName evidence="1">Uncharacterized protein</fullName>
    </submittedName>
</protein>
<evidence type="ECO:0000313" key="2">
    <source>
        <dbReference type="Proteomes" id="UP001062846"/>
    </source>
</evidence>
<accession>A0ACC0MEP7</accession>
<evidence type="ECO:0000313" key="1">
    <source>
        <dbReference type="EMBL" id="KAI8538962.1"/>
    </source>
</evidence>
<dbReference type="Proteomes" id="UP001062846">
    <property type="component" value="Chromosome 9"/>
</dbReference>
<organism evidence="1 2">
    <name type="scientific">Rhododendron molle</name>
    <name type="common">Chinese azalea</name>
    <name type="synonym">Azalea mollis</name>
    <dbReference type="NCBI Taxonomy" id="49168"/>
    <lineage>
        <taxon>Eukaryota</taxon>
        <taxon>Viridiplantae</taxon>
        <taxon>Streptophyta</taxon>
        <taxon>Embryophyta</taxon>
        <taxon>Tracheophyta</taxon>
        <taxon>Spermatophyta</taxon>
        <taxon>Magnoliopsida</taxon>
        <taxon>eudicotyledons</taxon>
        <taxon>Gunneridae</taxon>
        <taxon>Pentapetalae</taxon>
        <taxon>asterids</taxon>
        <taxon>Ericales</taxon>
        <taxon>Ericaceae</taxon>
        <taxon>Ericoideae</taxon>
        <taxon>Rhodoreae</taxon>
        <taxon>Rhododendron</taxon>
    </lineage>
</organism>
<dbReference type="EMBL" id="CM046396">
    <property type="protein sequence ID" value="KAI8538962.1"/>
    <property type="molecule type" value="Genomic_DNA"/>
</dbReference>
<comment type="caution">
    <text evidence="1">The sequence shown here is derived from an EMBL/GenBank/DDBJ whole genome shotgun (WGS) entry which is preliminary data.</text>
</comment>